<comment type="similarity">
    <text evidence="1">Belongs to the peptidase S33 family.</text>
</comment>
<dbReference type="Proteomes" id="UP000016665">
    <property type="component" value="Chromosome 3"/>
</dbReference>
<reference evidence="6 7" key="1">
    <citation type="journal article" date="2012" name="Nature">
        <title>The genomic landscape of species divergence in Ficedula flycatchers.</title>
        <authorList>
            <person name="Ellegren H."/>
            <person name="Smeds L."/>
            <person name="Burri R."/>
            <person name="Olason P.I."/>
            <person name="Backstrom N."/>
            <person name="Kawakami T."/>
            <person name="Kunstner A."/>
            <person name="Makinen H."/>
            <person name="Nadachowska-Brzyska K."/>
            <person name="Qvarnstrom A."/>
            <person name="Uebbing S."/>
            <person name="Wolf J.B."/>
        </authorList>
    </citation>
    <scope>NUCLEOTIDE SEQUENCE [LARGE SCALE GENOMIC DNA]</scope>
</reference>
<evidence type="ECO:0000256" key="2">
    <source>
        <dbReference type="ARBA" id="ARBA00022801"/>
    </source>
</evidence>
<proteinExistence type="inferred from homology"/>
<dbReference type="PRINTS" id="PR00412">
    <property type="entry name" value="EPOXHYDRLASE"/>
</dbReference>
<sequence length="616" mass="69292">MQFGLSPRKRHCGRESRRGDAAIVSSLGAAATQGRAGMWRDVLPNAWESILSRIRSFEYSQKNAVLVPAAALGVGGMLLYWLRSGHKIKTIDMGDGWWGSGERPLKGKEDTSIRAFKIETSDKEIEDLHQRLDRFRFTPHVEGAAFHYGFNSTYLRKVVAYWRNQFDWRKQVEVLNKYPHFHTTIEGIDIHFIHVKPPYVPHGRAVRPLLLVHGWPGSFYEFYKIIPLLTEPAKHGLNEGDVVFEVICPSIPGYGFSEAPHQKEFDSIATARIFHKLMNRLGFKEYYVQGGDWGSRITTNMAQMLPQSVKGLHVNLVFIARQSLGRMICTMLGAYVPWLVGFTREDARRFYPFMQKNVYDVLQESGYLHIQATKPDTAGCGLNDSPVGLAAYILEKFSTWTDKSFRHQDDGGLESKYSLDELLTNVMIYWVTSSIVPSMRYYKENFSKDPDLSVHNRVGVYVPTGIAAFPQEIVHVPRLWAKDVYKNIITYTYMPCGGHFAAFEEPKLLAQDIIQFVQKIGRAVPLPASASSHPSHLLPLPPPAPSAGAGPSEPLHASLCRHTPPRPLVIVPVAACMAHAALPPPRPSRRAQALFIQMCIREVLSIACTAVAMRLL</sequence>
<evidence type="ECO:0000256" key="4">
    <source>
        <dbReference type="SAM" id="Phobius"/>
    </source>
</evidence>
<dbReference type="GO" id="GO:0019369">
    <property type="term" value="P:arachidonate metabolic process"/>
    <property type="evidence" value="ECO:0007669"/>
    <property type="project" value="TreeGrafter"/>
</dbReference>
<keyword evidence="4" id="KW-0812">Transmembrane</keyword>
<dbReference type="GO" id="GO:0004301">
    <property type="term" value="F:epoxide hydrolase activity"/>
    <property type="evidence" value="ECO:0007669"/>
    <property type="project" value="TreeGrafter"/>
</dbReference>
<dbReference type="eggNOG" id="KOG2565">
    <property type="taxonomic scope" value="Eukaryota"/>
</dbReference>
<feature type="compositionally biased region" description="Low complexity" evidence="3">
    <location>
        <begin position="546"/>
        <end position="555"/>
    </location>
</feature>
<dbReference type="AlphaFoldDB" id="U3KCE1"/>
<dbReference type="MEROPS" id="S33.971"/>
<evidence type="ECO:0000256" key="3">
    <source>
        <dbReference type="SAM" id="MobiDB-lite"/>
    </source>
</evidence>
<dbReference type="Pfam" id="PF06441">
    <property type="entry name" value="EHN"/>
    <property type="match status" value="1"/>
</dbReference>
<dbReference type="InterPro" id="IPR010497">
    <property type="entry name" value="Epoxide_hydro_N"/>
</dbReference>
<dbReference type="Gene3D" id="3.40.50.1820">
    <property type="entry name" value="alpha/beta hydrolase"/>
    <property type="match status" value="1"/>
</dbReference>
<keyword evidence="2" id="KW-0378">Hydrolase</keyword>
<dbReference type="PANTHER" id="PTHR21661">
    <property type="entry name" value="EPOXIDE HYDROLASE 1-RELATED"/>
    <property type="match status" value="1"/>
</dbReference>
<dbReference type="STRING" id="59894.ENSFALP00000012695"/>
<dbReference type="Ensembl" id="ENSFALT00000012745.2">
    <property type="protein sequence ID" value="ENSFALP00000012695.2"/>
    <property type="gene ID" value="ENSFALG00000012158.2"/>
</dbReference>
<evidence type="ECO:0000259" key="5">
    <source>
        <dbReference type="Pfam" id="PF06441"/>
    </source>
</evidence>
<dbReference type="GO" id="GO:0097176">
    <property type="term" value="P:epoxide metabolic process"/>
    <property type="evidence" value="ECO:0007669"/>
    <property type="project" value="TreeGrafter"/>
</dbReference>
<evidence type="ECO:0000256" key="1">
    <source>
        <dbReference type="ARBA" id="ARBA00010088"/>
    </source>
</evidence>
<feature type="domain" description="Epoxide hydrolase N-terminal" evidence="5">
    <location>
        <begin position="113"/>
        <end position="222"/>
    </location>
</feature>
<dbReference type="InterPro" id="IPR029058">
    <property type="entry name" value="AB_hydrolase_fold"/>
</dbReference>
<reference evidence="6" key="2">
    <citation type="submission" date="2025-08" db="UniProtKB">
        <authorList>
            <consortium name="Ensembl"/>
        </authorList>
    </citation>
    <scope>IDENTIFICATION</scope>
</reference>
<evidence type="ECO:0000313" key="7">
    <source>
        <dbReference type="Proteomes" id="UP000016665"/>
    </source>
</evidence>
<gene>
    <name evidence="6" type="primary">LOC101814529</name>
</gene>
<protein>
    <recommendedName>
        <fullName evidence="5">Epoxide hydrolase N-terminal domain-containing protein</fullName>
    </recommendedName>
</protein>
<reference evidence="6" key="3">
    <citation type="submission" date="2025-09" db="UniProtKB">
        <authorList>
            <consortium name="Ensembl"/>
        </authorList>
    </citation>
    <scope>IDENTIFICATION</scope>
</reference>
<feature type="region of interest" description="Disordered" evidence="3">
    <location>
        <begin position="534"/>
        <end position="555"/>
    </location>
</feature>
<feature type="transmembrane region" description="Helical" evidence="4">
    <location>
        <begin position="63"/>
        <end position="82"/>
    </location>
</feature>
<dbReference type="SUPFAM" id="SSF53474">
    <property type="entry name" value="alpha/beta-Hydrolases"/>
    <property type="match status" value="1"/>
</dbReference>
<dbReference type="GeneTree" id="ENSGT00390000002210"/>
<keyword evidence="7" id="KW-1185">Reference proteome</keyword>
<evidence type="ECO:0000313" key="6">
    <source>
        <dbReference type="Ensembl" id="ENSFALP00000012695.2"/>
    </source>
</evidence>
<dbReference type="HOGENOM" id="CLU_019414_3_0_1"/>
<dbReference type="InterPro" id="IPR000639">
    <property type="entry name" value="Epox_hydrolase-like"/>
</dbReference>
<name>U3KCE1_FICAL</name>
<keyword evidence="4" id="KW-0472">Membrane</keyword>
<keyword evidence="4" id="KW-1133">Transmembrane helix</keyword>
<accession>U3KCE1</accession>
<dbReference type="PANTHER" id="PTHR21661:SF78">
    <property type="entry name" value="EPOXIDE HYDROLASE 1"/>
    <property type="match status" value="1"/>
</dbReference>
<organism evidence="6 7">
    <name type="scientific">Ficedula albicollis</name>
    <name type="common">Collared flycatcher</name>
    <name type="synonym">Muscicapa albicollis</name>
    <dbReference type="NCBI Taxonomy" id="59894"/>
    <lineage>
        <taxon>Eukaryota</taxon>
        <taxon>Metazoa</taxon>
        <taxon>Chordata</taxon>
        <taxon>Craniata</taxon>
        <taxon>Vertebrata</taxon>
        <taxon>Euteleostomi</taxon>
        <taxon>Archelosauria</taxon>
        <taxon>Archosauria</taxon>
        <taxon>Dinosauria</taxon>
        <taxon>Saurischia</taxon>
        <taxon>Theropoda</taxon>
        <taxon>Coelurosauria</taxon>
        <taxon>Aves</taxon>
        <taxon>Neognathae</taxon>
        <taxon>Neoaves</taxon>
        <taxon>Telluraves</taxon>
        <taxon>Australaves</taxon>
        <taxon>Passeriformes</taxon>
        <taxon>Muscicapidae</taxon>
        <taxon>Ficedula</taxon>
    </lineage>
</organism>